<reference evidence="8" key="1">
    <citation type="submission" date="2021-03" db="EMBL/GenBank/DDBJ databases">
        <title>Identification and antibiotic profiling of Wohlfahrtiimonas chitiniclastica, an underestimated human pathogen.</title>
        <authorList>
            <person name="Kopf A."/>
            <person name="Bunk B."/>
            <person name="Coldewey S."/>
            <person name="Gunzer F."/>
            <person name="Riedel T."/>
            <person name="Schroettner P."/>
        </authorList>
    </citation>
    <scope>NUCLEOTIDE SEQUENCE</scope>
    <source>
        <strain evidence="8">DSM 100917</strain>
    </source>
</reference>
<feature type="binding site" evidence="5">
    <location>
        <position position="321"/>
    </location>
    <ligand>
        <name>carbamoyl phosphate</name>
        <dbReference type="ChEBI" id="CHEBI:58228"/>
    </ligand>
</feature>
<evidence type="ECO:0000256" key="4">
    <source>
        <dbReference type="ARBA" id="ARBA00048772"/>
    </source>
</evidence>
<evidence type="ECO:0000256" key="1">
    <source>
        <dbReference type="ARBA" id="ARBA00007805"/>
    </source>
</evidence>
<accession>A0AB35C0R0</accession>
<evidence type="ECO:0000259" key="7">
    <source>
        <dbReference type="Pfam" id="PF02729"/>
    </source>
</evidence>
<feature type="binding site" evidence="5">
    <location>
        <begin position="274"/>
        <end position="275"/>
    </location>
    <ligand>
        <name>carbamoyl phosphate</name>
        <dbReference type="ChEBI" id="CHEBI:58228"/>
    </ligand>
</feature>
<dbReference type="PANTHER" id="PTHR45753:SF2">
    <property type="entry name" value="ORNITHINE CARBAMOYLTRANSFERASE"/>
    <property type="match status" value="1"/>
</dbReference>
<gene>
    <name evidence="8" type="primary">argF</name>
    <name evidence="8" type="ORF">J7561_08145</name>
</gene>
<evidence type="ECO:0000256" key="3">
    <source>
        <dbReference type="ARBA" id="ARBA00022679"/>
    </source>
</evidence>
<protein>
    <recommendedName>
        <fullName evidence="2 5">Ornithine carbamoyltransferase</fullName>
        <shortName evidence="5">OTCase</shortName>
        <ecNumber evidence="2 5">2.1.3.3</ecNumber>
    </recommendedName>
</protein>
<dbReference type="GO" id="GO:0042450">
    <property type="term" value="P:L-arginine biosynthetic process via ornithine"/>
    <property type="evidence" value="ECO:0007669"/>
    <property type="project" value="UniProtKB-UniRule"/>
</dbReference>
<organism evidence="8 9">
    <name type="scientific">Wohlfahrtiimonas chitiniclastica</name>
    <dbReference type="NCBI Taxonomy" id="400946"/>
    <lineage>
        <taxon>Bacteria</taxon>
        <taxon>Pseudomonadati</taxon>
        <taxon>Pseudomonadota</taxon>
        <taxon>Gammaproteobacteria</taxon>
        <taxon>Cardiobacteriales</taxon>
        <taxon>Ignatzschineriaceae</taxon>
        <taxon>Wohlfahrtiimonas</taxon>
    </lineage>
</organism>
<evidence type="ECO:0000313" key="8">
    <source>
        <dbReference type="EMBL" id="MBS7825172.1"/>
    </source>
</evidence>
<comment type="similarity">
    <text evidence="1 5">Belongs to the aspartate/ornithine carbamoyltransferase superfamily. OTCase family.</text>
</comment>
<feature type="binding site" evidence="5">
    <location>
        <position position="232"/>
    </location>
    <ligand>
        <name>L-ornithine</name>
        <dbReference type="ChEBI" id="CHEBI:46911"/>
    </ligand>
</feature>
<dbReference type="Pfam" id="PF02729">
    <property type="entry name" value="OTCace_N"/>
    <property type="match status" value="1"/>
</dbReference>
<feature type="binding site" evidence="5">
    <location>
        <position position="84"/>
    </location>
    <ligand>
        <name>carbamoyl phosphate</name>
        <dbReference type="ChEBI" id="CHEBI:58228"/>
    </ligand>
</feature>
<dbReference type="EC" id="2.1.3.3" evidence="2 5"/>
<dbReference type="Pfam" id="PF00185">
    <property type="entry name" value="OTCace"/>
    <property type="match status" value="1"/>
</dbReference>
<evidence type="ECO:0000313" key="9">
    <source>
        <dbReference type="Proteomes" id="UP000680020"/>
    </source>
</evidence>
<dbReference type="GO" id="GO:0016597">
    <property type="term" value="F:amino acid binding"/>
    <property type="evidence" value="ECO:0007669"/>
    <property type="project" value="InterPro"/>
</dbReference>
<dbReference type="GO" id="GO:0019240">
    <property type="term" value="P:citrulline biosynthetic process"/>
    <property type="evidence" value="ECO:0007669"/>
    <property type="project" value="TreeGrafter"/>
</dbReference>
<feature type="binding site" evidence="5">
    <location>
        <begin position="135"/>
        <end position="138"/>
    </location>
    <ligand>
        <name>carbamoyl phosphate</name>
        <dbReference type="ChEBI" id="CHEBI:58228"/>
    </ligand>
</feature>
<dbReference type="RefSeq" id="WP_094538368.1">
    <property type="nucleotide sequence ID" value="NZ_JAGIBT010000009.1"/>
</dbReference>
<dbReference type="PRINTS" id="PR00102">
    <property type="entry name" value="OTCASE"/>
</dbReference>
<dbReference type="FunFam" id="3.40.50.1370:FF:000008">
    <property type="entry name" value="Ornithine carbamoyltransferase"/>
    <property type="match status" value="1"/>
</dbReference>
<evidence type="ECO:0000256" key="5">
    <source>
        <dbReference type="HAMAP-Rule" id="MF_01109"/>
    </source>
</evidence>
<feature type="binding site" evidence="5">
    <location>
        <begin position="57"/>
        <end position="60"/>
    </location>
    <ligand>
        <name>carbamoyl phosphate</name>
        <dbReference type="ChEBI" id="CHEBI:58228"/>
    </ligand>
</feature>
<comment type="caution">
    <text evidence="8">The sequence shown here is derived from an EMBL/GenBank/DDBJ whole genome shotgun (WGS) entry which is preliminary data.</text>
</comment>
<sequence>MSTPLHQRHLLTLLNHTPEEIRYLLDLARDLKAAKRRGEETQQLKGKNIALIFEKTSTRTRCAFEVAAYDQGANVTYLDPVSSQVGHKESIADTARVLGRFYDAIEFRGAAHSIVEDLAKYAGVPIFNGLTDEFHPTQSLADVLTIEEHINKPLSDVKIAYVGDSDNNVAISLMIIAAKLGMTIHFGAPKSLMPNDEIMQTCQAIAKETGATIECFTDAKTAVDGVDFIYTDVWLSMGESKDKWAERITELFPYQVNQALIDASHNPNVKFLHCLPAFHDDQTAEGKKLMKDFPELSQGVEVTHEVFEGAHSIVFDQAENRLHTIKAVMVASLA</sequence>
<dbReference type="PANTHER" id="PTHR45753">
    <property type="entry name" value="ORNITHINE CARBAMOYLTRANSFERASE, MITOCHONDRIAL"/>
    <property type="match status" value="1"/>
</dbReference>
<keyword evidence="5" id="KW-0963">Cytoplasm</keyword>
<dbReference type="NCBIfam" id="TIGR00658">
    <property type="entry name" value="orni_carb_tr"/>
    <property type="match status" value="1"/>
</dbReference>
<feature type="binding site" evidence="5">
    <location>
        <begin position="236"/>
        <end position="237"/>
    </location>
    <ligand>
        <name>L-ornithine</name>
        <dbReference type="ChEBI" id="CHEBI:46911"/>
    </ligand>
</feature>
<dbReference type="InterPro" id="IPR024904">
    <property type="entry name" value="OTCase_ArgI"/>
</dbReference>
<comment type="catalytic activity">
    <reaction evidence="4 5">
        <text>carbamoyl phosphate + L-ornithine = L-citrulline + phosphate + H(+)</text>
        <dbReference type="Rhea" id="RHEA:19513"/>
        <dbReference type="ChEBI" id="CHEBI:15378"/>
        <dbReference type="ChEBI" id="CHEBI:43474"/>
        <dbReference type="ChEBI" id="CHEBI:46911"/>
        <dbReference type="ChEBI" id="CHEBI:57743"/>
        <dbReference type="ChEBI" id="CHEBI:58228"/>
        <dbReference type="EC" id="2.1.3.3"/>
    </reaction>
</comment>
<dbReference type="HAMAP" id="MF_01109">
    <property type="entry name" value="OTCase"/>
    <property type="match status" value="1"/>
</dbReference>
<dbReference type="InterPro" id="IPR002292">
    <property type="entry name" value="Orn/put_carbamltrans"/>
</dbReference>
<proteinExistence type="inferred from homology"/>
<dbReference type="InterPro" id="IPR006130">
    <property type="entry name" value="Asp/Orn_carbamoylTrfase"/>
</dbReference>
<evidence type="ECO:0000259" key="6">
    <source>
        <dbReference type="Pfam" id="PF00185"/>
    </source>
</evidence>
<dbReference type="SUPFAM" id="SSF53671">
    <property type="entry name" value="Aspartate/ornithine carbamoyltransferase"/>
    <property type="match status" value="1"/>
</dbReference>
<feature type="binding site" evidence="5">
    <location>
        <position position="108"/>
    </location>
    <ligand>
        <name>carbamoyl phosphate</name>
        <dbReference type="ChEBI" id="CHEBI:58228"/>
    </ligand>
</feature>
<dbReference type="Proteomes" id="UP000680020">
    <property type="component" value="Unassembled WGS sequence"/>
</dbReference>
<dbReference type="PROSITE" id="PS00097">
    <property type="entry name" value="CARBAMOYLTRANSFERASE"/>
    <property type="match status" value="1"/>
</dbReference>
<feature type="domain" description="Aspartate/ornithine carbamoyltransferase Asp/Orn-binding" evidence="6">
    <location>
        <begin position="156"/>
        <end position="331"/>
    </location>
</feature>
<dbReference type="PRINTS" id="PR00100">
    <property type="entry name" value="AOTCASE"/>
</dbReference>
<dbReference type="EMBL" id="JAGIBU010000008">
    <property type="protein sequence ID" value="MBS7825172.1"/>
    <property type="molecule type" value="Genomic_DNA"/>
</dbReference>
<comment type="subcellular location">
    <subcellularLocation>
        <location evidence="5">Cytoplasm</location>
    </subcellularLocation>
</comment>
<dbReference type="GO" id="GO:0005737">
    <property type="term" value="C:cytoplasm"/>
    <property type="evidence" value="ECO:0007669"/>
    <property type="project" value="UniProtKB-SubCell"/>
</dbReference>
<keyword evidence="3 5" id="KW-0808">Transferase</keyword>
<feature type="binding site" evidence="5">
    <location>
        <position position="168"/>
    </location>
    <ligand>
        <name>L-ornithine</name>
        <dbReference type="ChEBI" id="CHEBI:46911"/>
    </ligand>
</feature>
<dbReference type="GO" id="GO:0004585">
    <property type="term" value="F:ornithine carbamoyltransferase activity"/>
    <property type="evidence" value="ECO:0007669"/>
    <property type="project" value="UniProtKB-UniRule"/>
</dbReference>
<feature type="domain" description="Aspartate/ornithine carbamoyltransferase carbamoyl-P binding" evidence="7">
    <location>
        <begin position="8"/>
        <end position="148"/>
    </location>
</feature>
<dbReference type="InterPro" id="IPR006132">
    <property type="entry name" value="Asp/Orn_carbamoyltranf_P-bd"/>
</dbReference>
<dbReference type="InterPro" id="IPR006131">
    <property type="entry name" value="Asp_carbamoyltransf_Asp/Orn-bd"/>
</dbReference>
<dbReference type="InterPro" id="IPR036901">
    <property type="entry name" value="Asp/Orn_carbamoylTrfase_sf"/>
</dbReference>
<dbReference type="GeneID" id="58264626"/>
<evidence type="ECO:0000256" key="2">
    <source>
        <dbReference type="ARBA" id="ARBA00013007"/>
    </source>
</evidence>
<dbReference type="AlphaFoldDB" id="A0AB35C0R0"/>
<dbReference type="Gene3D" id="3.40.50.1370">
    <property type="entry name" value="Aspartate/ornithine carbamoyltransferase"/>
    <property type="match status" value="2"/>
</dbReference>
<name>A0AB35C0R0_9GAMM</name>